<feature type="domain" description="PAS" evidence="5">
    <location>
        <begin position="152"/>
        <end position="192"/>
    </location>
</feature>
<dbReference type="InterPro" id="IPR001610">
    <property type="entry name" value="PAC"/>
</dbReference>
<sequence>MGLQFFKRANSAQTAINADTIASLSRSQAFIEFEPDGTIITANDNFLSVMGYDLDEVAGRHHSMFLESGYSNSPEYRDFWTKLAGGEFQRARFKRLGKGGKEVWIEASYNPLIGSDGKVYRIIKVASDVTERHQESADARGQINAISRSQAVIEFKLDGTILTANENFCSALGYRLEEIRGQHHRLFVTPEEASGPEYQEFWRKLSSGELWSGEYKRIGKGGREVWIQASYNPIFDASGRPYKVVKYATDITARKAAVNELSHVLELLAQGNLNCSIDGEFPGELEQVRLAFNETVDRFGTIVLELRETSSALRAATGEILAGANDLAERTTRQAAAIEETSAAVEQLSQAVTANAQRAESARTNAKSVSEGAIEAGDVMGEANLAMEDVTTQASKISNIIGMIDDIAFQTNLLALNASVEAARAGDAGKGFAVVAVEVRRLAQSAAAASSDVKGLIEQSSEAVAKGSKLVSSAAERLGSMVSRVRENAELMEQIARANGEQASAISEVNTAVRQMDEMTQHNAALVEETNAAIEQTEGQASRVDSLIDVFVVGRSVESAGKSKLSVVEKPAKKQAPRIYISHGSAAMAADWDEF</sequence>
<evidence type="ECO:0000313" key="9">
    <source>
        <dbReference type="Proteomes" id="UP000602124"/>
    </source>
</evidence>
<comment type="caution">
    <text evidence="8">The sequence shown here is derived from an EMBL/GenBank/DDBJ whole genome shotgun (WGS) entry which is preliminary data.</text>
</comment>
<evidence type="ECO:0000259" key="4">
    <source>
        <dbReference type="PROSITE" id="PS50111"/>
    </source>
</evidence>
<dbReference type="Proteomes" id="UP000602124">
    <property type="component" value="Unassembled WGS sequence"/>
</dbReference>
<dbReference type="InterPro" id="IPR000700">
    <property type="entry name" value="PAS-assoc_C"/>
</dbReference>
<reference evidence="8" key="1">
    <citation type="submission" date="2020-12" db="EMBL/GenBank/DDBJ databases">
        <title>Devosia sp. MSA67 isolated from Mo River.</title>
        <authorList>
            <person name="Ma F."/>
            <person name="Zi Z."/>
        </authorList>
    </citation>
    <scope>NUCLEOTIDE SEQUENCE</scope>
    <source>
        <strain evidence="8">MSA67</strain>
    </source>
</reference>
<comment type="similarity">
    <text evidence="2">Belongs to the methyl-accepting chemotaxis (MCP) protein family.</text>
</comment>
<keyword evidence="9" id="KW-1185">Reference proteome</keyword>
<dbReference type="InterPro" id="IPR004090">
    <property type="entry name" value="Chemotax_Me-accpt_rcpt"/>
</dbReference>
<dbReference type="GO" id="GO:0004888">
    <property type="term" value="F:transmembrane signaling receptor activity"/>
    <property type="evidence" value="ECO:0007669"/>
    <property type="project" value="InterPro"/>
</dbReference>
<dbReference type="EMBL" id="JAEKMH010000014">
    <property type="protein sequence ID" value="MBJ3787096.1"/>
    <property type="molecule type" value="Genomic_DNA"/>
</dbReference>
<dbReference type="InterPro" id="IPR000014">
    <property type="entry name" value="PAS"/>
</dbReference>
<evidence type="ECO:0000256" key="2">
    <source>
        <dbReference type="ARBA" id="ARBA00029447"/>
    </source>
</evidence>
<dbReference type="InterPro" id="IPR035965">
    <property type="entry name" value="PAS-like_dom_sf"/>
</dbReference>
<dbReference type="SMART" id="SM00086">
    <property type="entry name" value="PAC"/>
    <property type="match status" value="2"/>
</dbReference>
<dbReference type="InterPro" id="IPR051310">
    <property type="entry name" value="MCP_chemotaxis"/>
</dbReference>
<feature type="domain" description="PAC" evidence="6">
    <location>
        <begin position="89"/>
        <end position="141"/>
    </location>
</feature>
<evidence type="ECO:0000313" key="8">
    <source>
        <dbReference type="EMBL" id="MBJ3787096.1"/>
    </source>
</evidence>
<dbReference type="InterPro" id="IPR013656">
    <property type="entry name" value="PAS_4"/>
</dbReference>
<dbReference type="PROSITE" id="PS50112">
    <property type="entry name" value="PAS"/>
    <property type="match status" value="2"/>
</dbReference>
<dbReference type="NCBIfam" id="TIGR00229">
    <property type="entry name" value="sensory_box"/>
    <property type="match status" value="2"/>
</dbReference>
<dbReference type="SMART" id="SM00091">
    <property type="entry name" value="PAS"/>
    <property type="match status" value="2"/>
</dbReference>
<dbReference type="PANTHER" id="PTHR43531:SF11">
    <property type="entry name" value="METHYL-ACCEPTING CHEMOTAXIS PROTEIN 3"/>
    <property type="match status" value="1"/>
</dbReference>
<evidence type="ECO:0000259" key="5">
    <source>
        <dbReference type="PROSITE" id="PS50112"/>
    </source>
</evidence>
<dbReference type="InterPro" id="IPR003660">
    <property type="entry name" value="HAMP_dom"/>
</dbReference>
<dbReference type="Pfam" id="PF00015">
    <property type="entry name" value="MCPsignal"/>
    <property type="match status" value="1"/>
</dbReference>
<dbReference type="GO" id="GO:0016020">
    <property type="term" value="C:membrane"/>
    <property type="evidence" value="ECO:0007669"/>
    <property type="project" value="InterPro"/>
</dbReference>
<protein>
    <submittedName>
        <fullName evidence="8">PAS domain S-box protein</fullName>
    </submittedName>
</protein>
<dbReference type="SUPFAM" id="SSF55785">
    <property type="entry name" value="PYP-like sensor domain (PAS domain)"/>
    <property type="match status" value="2"/>
</dbReference>
<accession>A0A934MNS5</accession>
<dbReference type="PROSITE" id="PS50113">
    <property type="entry name" value="PAC"/>
    <property type="match status" value="2"/>
</dbReference>
<feature type="domain" description="HAMP" evidence="7">
    <location>
        <begin position="252"/>
        <end position="304"/>
    </location>
</feature>
<dbReference type="RefSeq" id="WP_198878268.1">
    <property type="nucleotide sequence ID" value="NZ_JAEKMH010000014.1"/>
</dbReference>
<evidence type="ECO:0000256" key="1">
    <source>
        <dbReference type="ARBA" id="ARBA00022500"/>
    </source>
</evidence>
<proteinExistence type="inferred from homology"/>
<dbReference type="Pfam" id="PF08448">
    <property type="entry name" value="PAS_4"/>
    <property type="match status" value="1"/>
</dbReference>
<dbReference type="CDD" id="cd11386">
    <property type="entry name" value="MCP_signal"/>
    <property type="match status" value="1"/>
</dbReference>
<dbReference type="InterPro" id="IPR013655">
    <property type="entry name" value="PAS_fold_3"/>
</dbReference>
<name>A0A934MNS5_9HYPH</name>
<dbReference type="CDD" id="cd00130">
    <property type="entry name" value="PAS"/>
    <property type="match status" value="2"/>
</dbReference>
<keyword evidence="1" id="KW-0145">Chemotaxis</keyword>
<feature type="domain" description="Methyl-accepting transducer" evidence="4">
    <location>
        <begin position="309"/>
        <end position="538"/>
    </location>
</feature>
<dbReference type="SMART" id="SM00283">
    <property type="entry name" value="MA"/>
    <property type="match status" value="1"/>
</dbReference>
<evidence type="ECO:0000259" key="6">
    <source>
        <dbReference type="PROSITE" id="PS50113"/>
    </source>
</evidence>
<evidence type="ECO:0000259" key="7">
    <source>
        <dbReference type="PROSITE" id="PS50885"/>
    </source>
</evidence>
<dbReference type="PROSITE" id="PS50111">
    <property type="entry name" value="CHEMOTAXIS_TRANSDUC_2"/>
    <property type="match status" value="1"/>
</dbReference>
<organism evidence="8 9">
    <name type="scientific">Devosia sediminis</name>
    <dbReference type="NCBI Taxonomy" id="2798801"/>
    <lineage>
        <taxon>Bacteria</taxon>
        <taxon>Pseudomonadati</taxon>
        <taxon>Pseudomonadota</taxon>
        <taxon>Alphaproteobacteria</taxon>
        <taxon>Hyphomicrobiales</taxon>
        <taxon>Devosiaceae</taxon>
        <taxon>Devosia</taxon>
    </lineage>
</organism>
<evidence type="ECO:0000256" key="3">
    <source>
        <dbReference type="PROSITE-ProRule" id="PRU00284"/>
    </source>
</evidence>
<dbReference type="AlphaFoldDB" id="A0A934MNS5"/>
<feature type="domain" description="PAS" evidence="5">
    <location>
        <begin position="34"/>
        <end position="60"/>
    </location>
</feature>
<dbReference type="PANTHER" id="PTHR43531">
    <property type="entry name" value="PROTEIN ICFG"/>
    <property type="match status" value="1"/>
</dbReference>
<keyword evidence="3" id="KW-0807">Transducer</keyword>
<dbReference type="PROSITE" id="PS50885">
    <property type="entry name" value="HAMP"/>
    <property type="match status" value="1"/>
</dbReference>
<dbReference type="GO" id="GO:0007165">
    <property type="term" value="P:signal transduction"/>
    <property type="evidence" value="ECO:0007669"/>
    <property type="project" value="UniProtKB-KW"/>
</dbReference>
<dbReference type="GO" id="GO:0006935">
    <property type="term" value="P:chemotaxis"/>
    <property type="evidence" value="ECO:0007669"/>
    <property type="project" value="UniProtKB-KW"/>
</dbReference>
<dbReference type="Gene3D" id="1.10.287.950">
    <property type="entry name" value="Methyl-accepting chemotaxis protein"/>
    <property type="match status" value="1"/>
</dbReference>
<dbReference type="Pfam" id="PF08447">
    <property type="entry name" value="PAS_3"/>
    <property type="match status" value="1"/>
</dbReference>
<dbReference type="SUPFAM" id="SSF58104">
    <property type="entry name" value="Methyl-accepting chemotaxis protein (MCP) signaling domain"/>
    <property type="match status" value="1"/>
</dbReference>
<feature type="domain" description="PAC" evidence="6">
    <location>
        <begin position="211"/>
        <end position="263"/>
    </location>
</feature>
<dbReference type="Gene3D" id="3.30.450.20">
    <property type="entry name" value="PAS domain"/>
    <property type="match status" value="2"/>
</dbReference>
<gene>
    <name evidence="8" type="ORF">JEQ47_20470</name>
</gene>
<dbReference type="InterPro" id="IPR004089">
    <property type="entry name" value="MCPsignal_dom"/>
</dbReference>
<dbReference type="PRINTS" id="PR00260">
    <property type="entry name" value="CHEMTRNSDUCR"/>
</dbReference>